<evidence type="ECO:0000313" key="2">
    <source>
        <dbReference type="EMBL" id="WRS38468.1"/>
    </source>
</evidence>
<dbReference type="EMBL" id="CP141769">
    <property type="protein sequence ID" value="WRS38468.1"/>
    <property type="molecule type" value="Genomic_DNA"/>
</dbReference>
<name>A0ABZ1CHF2_9PROT</name>
<gene>
    <name evidence="2" type="ORF">VA613_10680</name>
</gene>
<proteinExistence type="predicted"/>
<dbReference type="RefSeq" id="WP_324778999.1">
    <property type="nucleotide sequence ID" value="NZ_CP141769.1"/>
</dbReference>
<accession>A0ABZ1CHF2</accession>
<organism evidence="2 3">
    <name type="scientific">Thiobacillus sedimenti</name>
    <dbReference type="NCBI Taxonomy" id="3110231"/>
    <lineage>
        <taxon>Bacteria</taxon>
        <taxon>Pseudomonadati</taxon>
        <taxon>Pseudomonadota</taxon>
        <taxon>Betaproteobacteria</taxon>
        <taxon>Nitrosomonadales</taxon>
        <taxon>Thiobacillaceae</taxon>
        <taxon>Thiobacillus</taxon>
    </lineage>
</organism>
<evidence type="ECO:0000313" key="3">
    <source>
        <dbReference type="Proteomes" id="UP001334732"/>
    </source>
</evidence>
<dbReference type="Proteomes" id="UP001334732">
    <property type="component" value="Chromosome"/>
</dbReference>
<sequence>MIIGASAPCGQRGILPQKKAQGAAGRRHRRTVAGSGQGNRRFFKGLRKTGRMLSPPGDADVRLDTGCKEVNLLITKSNSDMAQPVLYVGWHAMRMPDFQSSNSTQGAFP</sequence>
<feature type="region of interest" description="Disordered" evidence="1">
    <location>
        <begin position="18"/>
        <end position="41"/>
    </location>
</feature>
<protein>
    <submittedName>
        <fullName evidence="2">Uncharacterized protein</fullName>
    </submittedName>
</protein>
<evidence type="ECO:0000256" key="1">
    <source>
        <dbReference type="SAM" id="MobiDB-lite"/>
    </source>
</evidence>
<keyword evidence="3" id="KW-1185">Reference proteome</keyword>
<reference evidence="2 3" key="1">
    <citation type="submission" date="2023-12" db="EMBL/GenBank/DDBJ databases">
        <title>Thiobacillus sedimentum sp. nov., a chemolithoautotrophic sulfur-oxidizing bacterium isolated from freshwater sediment.</title>
        <authorList>
            <person name="Luo J."/>
            <person name="Dai C."/>
        </authorList>
    </citation>
    <scope>NUCLEOTIDE SEQUENCE [LARGE SCALE GENOMIC DNA]</scope>
    <source>
        <strain evidence="2 3">SCUT-2</strain>
    </source>
</reference>